<feature type="signal peptide" evidence="1">
    <location>
        <begin position="1"/>
        <end position="22"/>
    </location>
</feature>
<evidence type="ECO:0000313" key="4">
    <source>
        <dbReference type="Proteomes" id="UP000443353"/>
    </source>
</evidence>
<evidence type="ECO:0000256" key="1">
    <source>
        <dbReference type="SAM" id="SignalP"/>
    </source>
</evidence>
<evidence type="ECO:0000259" key="2">
    <source>
        <dbReference type="Pfam" id="PF11984"/>
    </source>
</evidence>
<dbReference type="AlphaFoldDB" id="A0A7X3K7B4"/>
<accession>A0A7X3K7B4</accession>
<name>A0A7X3K7B4_9BURK</name>
<feature type="domain" description="Methanolan biosynthesis EpsI" evidence="2">
    <location>
        <begin position="10"/>
        <end position="216"/>
    </location>
</feature>
<gene>
    <name evidence="3" type="primary">epsI</name>
    <name evidence="3" type="ORF">GPY61_09360</name>
</gene>
<protein>
    <submittedName>
        <fullName evidence="3">EpsI family protein</fullName>
    </submittedName>
</protein>
<dbReference type="InterPro" id="IPR054653">
    <property type="entry name" value="EpsI_type_B_pred"/>
</dbReference>
<dbReference type="NCBIfam" id="TIGR02914">
    <property type="entry name" value="EpsI_fam"/>
    <property type="match status" value="1"/>
</dbReference>
<proteinExistence type="predicted"/>
<feature type="chain" id="PRO_5031037683" evidence="1">
    <location>
        <begin position="23"/>
        <end position="230"/>
    </location>
</feature>
<keyword evidence="4" id="KW-1185">Reference proteome</keyword>
<dbReference type="RefSeq" id="WP_056127051.1">
    <property type="nucleotide sequence ID" value="NZ_WSES01000003.1"/>
</dbReference>
<dbReference type="NCBIfam" id="NF045609">
    <property type="entry name" value="EpsI_type_B"/>
    <property type="match status" value="1"/>
</dbReference>
<dbReference type="Pfam" id="PF11984">
    <property type="entry name" value="DUF3485"/>
    <property type="match status" value="1"/>
</dbReference>
<sequence>MNRRFMASVLLGVAMAGTSALTGALTPKQKVAAVQERFDLETMIPKRFGNWTVDNSVVPLTPDETQKELIATLYDQTLARTYVNDAGQRVMLSIAYGGDQSKQLQLHLPEVCYVAQGFDMVQDHKAELPTHYGTVPVKRLVARQNARNEPITYWVTVGDKAVMSGLGQKYQRFLYGLTGKIPDGMLVRVSTIEADEHSAYRVQDRFVNQMLDAMSPHDRTKLLGAATNKG</sequence>
<dbReference type="EMBL" id="WSES01000003">
    <property type="protein sequence ID" value="MVW60140.1"/>
    <property type="molecule type" value="Genomic_DNA"/>
</dbReference>
<evidence type="ECO:0000313" key="3">
    <source>
        <dbReference type="EMBL" id="MVW60140.1"/>
    </source>
</evidence>
<dbReference type="Proteomes" id="UP000443353">
    <property type="component" value="Unassembled WGS sequence"/>
</dbReference>
<organism evidence="3 4">
    <name type="scientific">Massilia cellulosiltytica</name>
    <dbReference type="NCBI Taxonomy" id="2683234"/>
    <lineage>
        <taxon>Bacteria</taxon>
        <taxon>Pseudomonadati</taxon>
        <taxon>Pseudomonadota</taxon>
        <taxon>Betaproteobacteria</taxon>
        <taxon>Burkholderiales</taxon>
        <taxon>Oxalobacteraceae</taxon>
        <taxon>Telluria group</taxon>
        <taxon>Massilia</taxon>
    </lineage>
</organism>
<comment type="caution">
    <text evidence="3">The sequence shown here is derived from an EMBL/GenBank/DDBJ whole genome shotgun (WGS) entry which is preliminary data.</text>
</comment>
<keyword evidence="1" id="KW-0732">Signal</keyword>
<dbReference type="InterPro" id="IPR014263">
    <property type="entry name" value="Methanolan_biosynth_EpsI"/>
</dbReference>
<reference evidence="3 4" key="1">
    <citation type="submission" date="2019-12" db="EMBL/GenBank/DDBJ databases">
        <authorList>
            <person name="Li C."/>
            <person name="Zhao J."/>
        </authorList>
    </citation>
    <scope>NUCLEOTIDE SEQUENCE [LARGE SCALE GENOMIC DNA]</scope>
    <source>
        <strain evidence="3 4">NEAU-DD11</strain>
    </source>
</reference>